<dbReference type="AlphaFoldDB" id="W9G5H7"/>
<sequence length="192" mass="21149">MTKGTREQRTKGSAGRATRILGTLRSADGAGVVRIEDRYDTDIDDLWSAFTDPGRLARWYGEVEGDLRRGGPFTLHLESADVHALGRVEVCEPPRRLKVVTRETNESWRRGEGPPPFDQDIEATLRADGGQTVLVIEARGMPLDRIASYGAGWQIHAENLAAHLAGREPEGDAGARWGELVPHYRELAAPID</sequence>
<dbReference type="CDD" id="cd08899">
    <property type="entry name" value="SRPBCC_CalC_Aha1-like_6"/>
    <property type="match status" value="1"/>
</dbReference>
<evidence type="ECO:0000313" key="3">
    <source>
        <dbReference type="EMBL" id="EWT01421.1"/>
    </source>
</evidence>
<dbReference type="eggNOG" id="COG3832">
    <property type="taxonomic scope" value="Bacteria"/>
</dbReference>
<accession>W9G5H7</accession>
<proteinExistence type="inferred from homology"/>
<evidence type="ECO:0000256" key="1">
    <source>
        <dbReference type="ARBA" id="ARBA00006817"/>
    </source>
</evidence>
<organism evidence="3 4">
    <name type="scientific">Intrasporangium oryzae NRRL B-24470</name>
    <dbReference type="NCBI Taxonomy" id="1386089"/>
    <lineage>
        <taxon>Bacteria</taxon>
        <taxon>Bacillati</taxon>
        <taxon>Actinomycetota</taxon>
        <taxon>Actinomycetes</taxon>
        <taxon>Micrococcales</taxon>
        <taxon>Intrasporangiaceae</taxon>
        <taxon>Intrasporangium</taxon>
    </lineage>
</organism>
<comment type="caution">
    <text evidence="3">The sequence shown here is derived from an EMBL/GenBank/DDBJ whole genome shotgun (WGS) entry which is preliminary data.</text>
</comment>
<dbReference type="Gene3D" id="3.30.530.20">
    <property type="match status" value="1"/>
</dbReference>
<evidence type="ECO:0000313" key="4">
    <source>
        <dbReference type="Proteomes" id="UP000019489"/>
    </source>
</evidence>
<dbReference type="STRING" id="1386089.N865_10480"/>
<gene>
    <name evidence="3" type="ORF">N865_10480</name>
</gene>
<comment type="similarity">
    <text evidence="1">Belongs to the AHA1 family.</text>
</comment>
<reference evidence="3 4" key="1">
    <citation type="submission" date="2013-08" db="EMBL/GenBank/DDBJ databases">
        <title>Intrasporangium oryzae NRRL B-24470.</title>
        <authorList>
            <person name="Liu H."/>
            <person name="Wang G."/>
        </authorList>
    </citation>
    <scope>NUCLEOTIDE SEQUENCE [LARGE SCALE GENOMIC DNA]</scope>
    <source>
        <strain evidence="3 4">NRRL B-24470</strain>
    </source>
</reference>
<protein>
    <recommendedName>
        <fullName evidence="2">Activator of Hsp90 ATPase homologue 1/2-like C-terminal domain-containing protein</fullName>
    </recommendedName>
</protein>
<dbReference type="InterPro" id="IPR023393">
    <property type="entry name" value="START-like_dom_sf"/>
</dbReference>
<evidence type="ECO:0000259" key="2">
    <source>
        <dbReference type="Pfam" id="PF08327"/>
    </source>
</evidence>
<dbReference type="SUPFAM" id="SSF55961">
    <property type="entry name" value="Bet v1-like"/>
    <property type="match status" value="1"/>
</dbReference>
<dbReference type="RefSeq" id="WP_211244895.1">
    <property type="nucleotide sequence ID" value="NZ_AWSA01000022.1"/>
</dbReference>
<dbReference type="Pfam" id="PF08327">
    <property type="entry name" value="AHSA1"/>
    <property type="match status" value="1"/>
</dbReference>
<dbReference type="Proteomes" id="UP000019489">
    <property type="component" value="Unassembled WGS sequence"/>
</dbReference>
<feature type="domain" description="Activator of Hsp90 ATPase homologue 1/2-like C-terminal" evidence="2">
    <location>
        <begin position="41"/>
        <end position="164"/>
    </location>
</feature>
<keyword evidence="4" id="KW-1185">Reference proteome</keyword>
<name>W9G5H7_9MICO</name>
<dbReference type="InterPro" id="IPR013538">
    <property type="entry name" value="ASHA1/2-like_C"/>
</dbReference>
<dbReference type="EMBL" id="AWSA01000022">
    <property type="protein sequence ID" value="EWT01421.1"/>
    <property type="molecule type" value="Genomic_DNA"/>
</dbReference>